<accession>A0A8B2NU58</accession>
<dbReference type="InterPro" id="IPR039424">
    <property type="entry name" value="SBP_5"/>
</dbReference>
<dbReference type="Gene3D" id="3.40.190.10">
    <property type="entry name" value="Periplasmic binding protein-like II"/>
    <property type="match status" value="1"/>
</dbReference>
<dbReference type="PANTHER" id="PTHR30290">
    <property type="entry name" value="PERIPLASMIC BINDING COMPONENT OF ABC TRANSPORTER"/>
    <property type="match status" value="1"/>
</dbReference>
<feature type="compositionally biased region" description="Basic residues" evidence="4">
    <location>
        <begin position="89"/>
        <end position="98"/>
    </location>
</feature>
<feature type="compositionally biased region" description="Basic residues" evidence="4">
    <location>
        <begin position="1"/>
        <end position="15"/>
    </location>
</feature>
<feature type="region of interest" description="Disordered" evidence="4">
    <location>
        <begin position="1"/>
        <end position="175"/>
    </location>
</feature>
<name>A0A8B2NU58_9HYPH</name>
<proteinExistence type="inferred from homology"/>
<dbReference type="OrthoDB" id="9803988at2"/>
<evidence type="ECO:0000256" key="3">
    <source>
        <dbReference type="ARBA" id="ARBA00022729"/>
    </source>
</evidence>
<feature type="compositionally biased region" description="Basic residues" evidence="4">
    <location>
        <begin position="164"/>
        <end position="174"/>
    </location>
</feature>
<comment type="similarity">
    <text evidence="2">Belongs to the bacterial solute-binding protein 5 family.</text>
</comment>
<evidence type="ECO:0000256" key="2">
    <source>
        <dbReference type="ARBA" id="ARBA00005695"/>
    </source>
</evidence>
<dbReference type="InterPro" id="IPR000914">
    <property type="entry name" value="SBP_5_dom"/>
</dbReference>
<evidence type="ECO:0000313" key="6">
    <source>
        <dbReference type="EMBL" id="RAI02039.1"/>
    </source>
</evidence>
<dbReference type="Gene3D" id="3.10.105.10">
    <property type="entry name" value="Dipeptide-binding Protein, Domain 3"/>
    <property type="match status" value="1"/>
</dbReference>
<comment type="subcellular location">
    <subcellularLocation>
        <location evidence="1">Periplasm</location>
    </subcellularLocation>
</comment>
<feature type="compositionally biased region" description="Basic residues" evidence="4">
    <location>
        <begin position="26"/>
        <end position="49"/>
    </location>
</feature>
<dbReference type="GO" id="GO:0015833">
    <property type="term" value="P:peptide transport"/>
    <property type="evidence" value="ECO:0007669"/>
    <property type="project" value="TreeGrafter"/>
</dbReference>
<protein>
    <submittedName>
        <fullName evidence="6">Peptide ABC transporter</fullName>
    </submittedName>
</protein>
<dbReference type="Pfam" id="PF00496">
    <property type="entry name" value="SBP_bac_5"/>
    <property type="match status" value="1"/>
</dbReference>
<reference evidence="6 7" key="1">
    <citation type="submission" date="2018-05" db="EMBL/GenBank/DDBJ databases">
        <title>Acuticoccus sediminis sp. nov., isolated from deep-sea sediment of Indian Ocean.</title>
        <authorList>
            <person name="Liu X."/>
            <person name="Lai Q."/>
            <person name="Du Y."/>
            <person name="Sun F."/>
            <person name="Zhang X."/>
            <person name="Wang S."/>
            <person name="Shao Z."/>
        </authorList>
    </citation>
    <scope>NUCLEOTIDE SEQUENCE [LARGE SCALE GENOMIC DNA]</scope>
    <source>
        <strain evidence="6 7">PTG4-2</strain>
    </source>
</reference>
<dbReference type="Gene3D" id="3.90.76.10">
    <property type="entry name" value="Dipeptide-binding Protein, Domain 1"/>
    <property type="match status" value="1"/>
</dbReference>
<dbReference type="SUPFAM" id="SSF53850">
    <property type="entry name" value="Periplasmic binding protein-like II"/>
    <property type="match status" value="1"/>
</dbReference>
<dbReference type="Proteomes" id="UP000249590">
    <property type="component" value="Unassembled WGS sequence"/>
</dbReference>
<feature type="domain" description="Solute-binding protein family 5" evidence="5">
    <location>
        <begin position="247"/>
        <end position="600"/>
    </location>
</feature>
<keyword evidence="3" id="KW-0732">Signal</keyword>
<evidence type="ECO:0000256" key="1">
    <source>
        <dbReference type="ARBA" id="ARBA00004418"/>
    </source>
</evidence>
<dbReference type="EMBL" id="QHHQ01000002">
    <property type="protein sequence ID" value="RAI02039.1"/>
    <property type="molecule type" value="Genomic_DNA"/>
</dbReference>
<comment type="caution">
    <text evidence="6">The sequence shown here is derived from an EMBL/GenBank/DDBJ whole genome shotgun (WGS) entry which is preliminary data.</text>
</comment>
<evidence type="ECO:0000256" key="4">
    <source>
        <dbReference type="SAM" id="MobiDB-lite"/>
    </source>
</evidence>
<organism evidence="6 7">
    <name type="scientific">Acuticoccus sediminis</name>
    <dbReference type="NCBI Taxonomy" id="2184697"/>
    <lineage>
        <taxon>Bacteria</taxon>
        <taxon>Pseudomonadati</taxon>
        <taxon>Pseudomonadota</taxon>
        <taxon>Alphaproteobacteria</taxon>
        <taxon>Hyphomicrobiales</taxon>
        <taxon>Amorphaceae</taxon>
        <taxon>Acuticoccus</taxon>
    </lineage>
</organism>
<keyword evidence="7" id="KW-1185">Reference proteome</keyword>
<dbReference type="PANTHER" id="PTHR30290:SF38">
    <property type="entry name" value="D,D-DIPEPTIDE-BINDING PERIPLASMIC PROTEIN DDPA-RELATED"/>
    <property type="match status" value="1"/>
</dbReference>
<feature type="compositionally biased region" description="Basic residues" evidence="4">
    <location>
        <begin position="108"/>
        <end position="117"/>
    </location>
</feature>
<gene>
    <name evidence="6" type="ORF">DLJ53_11715</name>
</gene>
<dbReference type="GO" id="GO:1904680">
    <property type="term" value="F:peptide transmembrane transporter activity"/>
    <property type="evidence" value="ECO:0007669"/>
    <property type="project" value="TreeGrafter"/>
</dbReference>
<evidence type="ECO:0000259" key="5">
    <source>
        <dbReference type="Pfam" id="PF00496"/>
    </source>
</evidence>
<sequence length="677" mass="75280">MARATHHRGHRRRGDRRAPHAGAGPCRRRRRRRREGRRPRRARRRPRQTRRAERPRGRGHGGPSAPRRTGEPARPVATALAGRGLGPHRTPRPHPRQIGRRDRDRRPPPSRRRHRGARCGGRPAANPQGRCRVRAERPRGARRARRRDQPAAVALRPPQGRGVRTNRHHHKGSKRLVSITRRLSLAALVAVSLALPGAAVAQEKDTITIDLVNEPSSLDPHGQWNPDSYYVYRNVFDNMVTRDDAGEIVPQVATDWERISDTQVRFHLRDDIVFHDGEPLTAEDVVYSIERITDPEFASPQLGQFNKITGAEAEDEHTVVLTTDGPYPVLLPQLVKLSIVPKHVVEEVGNDAFNQNPVGSGPYKFTEWRRGVSVTLTKNGDYWGEPGVFETAIFRAVPDGATRLANLQAGSADLVVTLDSDQAAQIEGSGSAKPLIVQTERVGYFALNSTKPPLDDERMRRAIALAIDKEGIVDGILAGGEVVVGELVSPAAFGWIDGIEPFPYDPEEAERLIAEVGEAAGTPMKLATSPVFDQRIVQAIQQMLTDVGLNVEIEMTDMATWLKNQQVSNEDAPMLTFSRWSCACQDADGIMFPLLHSGQSWSRWSSPDVDELLETGRSSLDEETRLDAYKALHEKVKEDVPIIPLYQAAIIYGGAANLKWQPTANESMFLNRMGWGE</sequence>
<evidence type="ECO:0000313" key="7">
    <source>
        <dbReference type="Proteomes" id="UP000249590"/>
    </source>
</evidence>
<dbReference type="AlphaFoldDB" id="A0A8B2NU58"/>